<dbReference type="GO" id="GO:0008270">
    <property type="term" value="F:zinc ion binding"/>
    <property type="evidence" value="ECO:0007669"/>
    <property type="project" value="UniProtKB-KW"/>
</dbReference>
<evidence type="ECO:0000259" key="10">
    <source>
        <dbReference type="PROSITE" id="PS50157"/>
    </source>
</evidence>
<sequence>MEEESKLEKKDSHMTKDMHDEGVPLGLKIDAKLETEAKNESHGDQHLIQHMAQLREDGLLCDMTLRTKTDNSPASTFKTHKVLLVTFSEYFGTLLKMGILANDYLFPDLTSEGLSAVLNFIYGKKLSLREENIVEISNAANRLIVHSAISICNEFRKQTKKEDEKRLEKIMPVAEVGNKILMSDSKRRLVQSQSTFNLNTKFLKTPPPPAGSANLNTHILPLTTSLLSKTLTPILKVVPVTMPPLINAAGGTATSAEKAPTGSQVMTNPSSVVFKTIGALPSGTQPSVLPVQFPGHEGAATPPATLGNLTKTIMVPVNYPQPLKSVGASNNSVAHPVQTPPLFQLNGPSRVNSGNMVGTLISNMPMSFSVPASANQSSVVKLSTAQSRLSSVEESKKSTALAPRLDTVTYLSTRQPPVLAIKPHKKRKAPGTLPPLVPKKVTVPDCDMIGEPRVLLQRISQDVLKTVMPEKSVDSREATSSSSQITSSVVKATTNFTTKDISKTVQGVASMLNGESKAVGTTSKTVRSITDIWHQALSSKAAAPQSIESKQTDQEKGDASSVSPLLKDYMDIPEFEVVNVKTEPDTSEYEAAVADKNIPDQFNGGNNQSTLSHNAYLDQDLDIKPDLSHLFGAEAQDTDPSSLLDVKPTIELVDDQGSVIKVRVVEELPPETVENSAHDMMSRSHTQKNRVMRPKTGAIRNLLNTGIPQNSSSESRLSSLFEQLVTTTQGAPSLISKGSRLKGNTVQMSDHFKKGQTKNSKSAAESKLFQSSNSKFVGKHPNNAVKYTCGYCLEDFKHPQAYHLHQQQKHKWFFSTNRFSLRRHYLKAIKQEGSNKKTFLFVRRKVSCMQCLKTFRKRRDLKFHRKLCHTHKSSDTVSQEPTERALKMNLRPKASGKITCEFCLTKLKCRKDLILHQARLHGLGKKFQGQKVKCIHCEKKFQNKELFQNHFLSLHGQIVHFCPFDLCEFTYGDFWTVQDHIKAEHHREYTCKACPDFKTSSYVAFLHHLKHHIVCRMPATCPVKGCSFKSKSTSQGKHTLQRHLAKSHGTKMKEAIWCPVLGCSYVTYMPANITSHLLLRHQDKSELSCQQCDKKFKTLRNLKHHLKTWHSHREVKIYDCKQCMKKFRSTSAIRKHERICGKGKFLCCDYCDYKTNEDMALRNHLFCRHEVQTPDKEVYVCSMCGYKTIVRAIMKKHVTIHKPSKDHICHICKKEFRLPYQLKAHLTVHSSEQPFECPECSFKTKTARRLRQHLRIMHEMVNAKPFQCPYCDHRTNLRGNCIKHVTRVHPEGAVRVIKLFDIRE</sequence>
<comment type="subcellular location">
    <subcellularLocation>
        <location evidence="1">Nucleus</location>
    </subcellularLocation>
</comment>
<keyword evidence="5" id="KW-0862">Zinc</keyword>
<dbReference type="InterPro" id="IPR013087">
    <property type="entry name" value="Znf_C2H2_type"/>
</dbReference>
<dbReference type="InterPro" id="IPR011333">
    <property type="entry name" value="SKP1/BTB/POZ_sf"/>
</dbReference>
<feature type="region of interest" description="Disordered" evidence="8">
    <location>
        <begin position="540"/>
        <end position="561"/>
    </location>
</feature>
<dbReference type="Gene3D" id="3.30.710.10">
    <property type="entry name" value="Potassium Channel Kv1.1, Chain A"/>
    <property type="match status" value="1"/>
</dbReference>
<dbReference type="InterPro" id="IPR000210">
    <property type="entry name" value="BTB/POZ_dom"/>
</dbReference>
<name>A0A1S3JV66_LINAN</name>
<dbReference type="SUPFAM" id="SSF54695">
    <property type="entry name" value="POZ domain"/>
    <property type="match status" value="1"/>
</dbReference>
<dbReference type="SMART" id="SM00355">
    <property type="entry name" value="ZnF_C2H2"/>
    <property type="match status" value="15"/>
</dbReference>
<dbReference type="SUPFAM" id="SSF57667">
    <property type="entry name" value="beta-beta-alpha zinc fingers"/>
    <property type="match status" value="3"/>
</dbReference>
<feature type="domain" description="C2H2-type" evidence="10">
    <location>
        <begin position="846"/>
        <end position="874"/>
    </location>
</feature>
<dbReference type="PROSITE" id="PS50097">
    <property type="entry name" value="BTB"/>
    <property type="match status" value="1"/>
</dbReference>
<dbReference type="PANTHER" id="PTHR24394">
    <property type="entry name" value="ZINC FINGER PROTEIN"/>
    <property type="match status" value="1"/>
</dbReference>
<dbReference type="SMART" id="SM00225">
    <property type="entry name" value="BTB"/>
    <property type="match status" value="1"/>
</dbReference>
<proteinExistence type="predicted"/>
<dbReference type="InterPro" id="IPR036236">
    <property type="entry name" value="Znf_C2H2_sf"/>
</dbReference>
<evidence type="ECO:0000256" key="5">
    <source>
        <dbReference type="ARBA" id="ARBA00022833"/>
    </source>
</evidence>
<dbReference type="Proteomes" id="UP000085678">
    <property type="component" value="Unplaced"/>
</dbReference>
<evidence type="ECO:0000259" key="9">
    <source>
        <dbReference type="PROSITE" id="PS50097"/>
    </source>
</evidence>
<dbReference type="OrthoDB" id="3535323at2759"/>
<protein>
    <submittedName>
        <fullName evidence="12 13">Uncharacterized protein LOC106176439 isoform X1</fullName>
    </submittedName>
</protein>
<keyword evidence="11" id="KW-1185">Reference proteome</keyword>
<evidence type="ECO:0000256" key="8">
    <source>
        <dbReference type="SAM" id="MobiDB-lite"/>
    </source>
</evidence>
<dbReference type="Gene3D" id="3.30.160.60">
    <property type="entry name" value="Classic Zinc Finger"/>
    <property type="match status" value="4"/>
</dbReference>
<keyword evidence="3" id="KW-0677">Repeat</keyword>
<evidence type="ECO:0000256" key="3">
    <source>
        <dbReference type="ARBA" id="ARBA00022737"/>
    </source>
</evidence>
<evidence type="ECO:0000256" key="7">
    <source>
        <dbReference type="PROSITE-ProRule" id="PRU00042"/>
    </source>
</evidence>
<reference evidence="12 13" key="1">
    <citation type="submission" date="2025-04" db="UniProtKB">
        <authorList>
            <consortium name="RefSeq"/>
        </authorList>
    </citation>
    <scope>IDENTIFICATION</scope>
    <source>
        <tissue evidence="12 13">Gonads</tissue>
    </source>
</reference>
<dbReference type="PROSITE" id="PS50157">
    <property type="entry name" value="ZINC_FINGER_C2H2_2"/>
    <property type="match status" value="6"/>
</dbReference>
<keyword evidence="2" id="KW-0479">Metal-binding</keyword>
<dbReference type="Pfam" id="PF00651">
    <property type="entry name" value="BTB"/>
    <property type="match status" value="1"/>
</dbReference>
<dbReference type="GO" id="GO:0005634">
    <property type="term" value="C:nucleus"/>
    <property type="evidence" value="ECO:0007669"/>
    <property type="project" value="UniProtKB-SubCell"/>
</dbReference>
<evidence type="ECO:0000256" key="2">
    <source>
        <dbReference type="ARBA" id="ARBA00022723"/>
    </source>
</evidence>
<dbReference type="RefSeq" id="XP_013414281.1">
    <property type="nucleotide sequence ID" value="XM_013558827.2"/>
</dbReference>
<evidence type="ECO:0000313" key="13">
    <source>
        <dbReference type="RefSeq" id="XP_013414281.1"/>
    </source>
</evidence>
<feature type="domain" description="C2H2-type" evidence="10">
    <location>
        <begin position="1087"/>
        <end position="1115"/>
    </location>
</feature>
<dbReference type="GeneID" id="106176439"/>
<feature type="domain" description="C2H2-type" evidence="10">
    <location>
        <begin position="1118"/>
        <end position="1139"/>
    </location>
</feature>
<feature type="domain" description="C2H2-type" evidence="10">
    <location>
        <begin position="1207"/>
        <end position="1234"/>
    </location>
</feature>
<gene>
    <name evidence="12 13" type="primary">LOC106176439</name>
</gene>
<feature type="domain" description="C2H2-type" evidence="10">
    <location>
        <begin position="1179"/>
        <end position="1206"/>
    </location>
</feature>
<dbReference type="KEGG" id="lak:106176439"/>
<feature type="region of interest" description="Disordered" evidence="8">
    <location>
        <begin position="1"/>
        <end position="20"/>
    </location>
</feature>
<evidence type="ECO:0000256" key="6">
    <source>
        <dbReference type="ARBA" id="ARBA00023242"/>
    </source>
</evidence>
<organism evidence="11 12">
    <name type="scientific">Lingula anatina</name>
    <name type="common">Brachiopod</name>
    <name type="synonym">Lingula unguis</name>
    <dbReference type="NCBI Taxonomy" id="7574"/>
    <lineage>
        <taxon>Eukaryota</taxon>
        <taxon>Metazoa</taxon>
        <taxon>Spiralia</taxon>
        <taxon>Lophotrochozoa</taxon>
        <taxon>Brachiopoda</taxon>
        <taxon>Linguliformea</taxon>
        <taxon>Lingulata</taxon>
        <taxon>Lingulida</taxon>
        <taxon>Linguloidea</taxon>
        <taxon>Lingulidae</taxon>
        <taxon>Lingula</taxon>
    </lineage>
</organism>
<accession>A0A1S3JV66</accession>
<dbReference type="RefSeq" id="XP_013414280.1">
    <property type="nucleotide sequence ID" value="XM_013558826.1"/>
</dbReference>
<keyword evidence="4 7" id="KW-0863">Zinc-finger</keyword>
<dbReference type="PANTHER" id="PTHR24394:SF44">
    <property type="entry name" value="ZINC FINGER PROTEIN 271-LIKE"/>
    <property type="match status" value="1"/>
</dbReference>
<evidence type="ECO:0000256" key="1">
    <source>
        <dbReference type="ARBA" id="ARBA00004123"/>
    </source>
</evidence>
<dbReference type="GO" id="GO:0000981">
    <property type="term" value="F:DNA-binding transcription factor activity, RNA polymerase II-specific"/>
    <property type="evidence" value="ECO:0007669"/>
    <property type="project" value="TreeGrafter"/>
</dbReference>
<keyword evidence="6" id="KW-0539">Nucleus</keyword>
<evidence type="ECO:0000313" key="12">
    <source>
        <dbReference type="RefSeq" id="XP_013414280.1"/>
    </source>
</evidence>
<evidence type="ECO:0000256" key="4">
    <source>
        <dbReference type="ARBA" id="ARBA00022771"/>
    </source>
</evidence>
<dbReference type="PROSITE" id="PS00028">
    <property type="entry name" value="ZINC_FINGER_C2H2_1"/>
    <property type="match status" value="5"/>
</dbReference>
<evidence type="ECO:0000313" key="11">
    <source>
        <dbReference type="Proteomes" id="UP000085678"/>
    </source>
</evidence>
<feature type="domain" description="BTB" evidence="9">
    <location>
        <begin position="61"/>
        <end position="130"/>
    </location>
</feature>
<feature type="domain" description="C2H2-type" evidence="10">
    <location>
        <begin position="1235"/>
        <end position="1258"/>
    </location>
</feature>